<evidence type="ECO:0000256" key="1">
    <source>
        <dbReference type="SAM" id="SignalP"/>
    </source>
</evidence>
<proteinExistence type="predicted"/>
<dbReference type="InterPro" id="IPR007372">
    <property type="entry name" value="Lipid/polyisoprenoid-bd_YceI"/>
</dbReference>
<dbReference type="Pfam" id="PF04264">
    <property type="entry name" value="YceI"/>
    <property type="match status" value="1"/>
</dbReference>
<evidence type="ECO:0000313" key="4">
    <source>
        <dbReference type="EMBL" id="PJO64185.1"/>
    </source>
</evidence>
<dbReference type="Proteomes" id="UP000231878">
    <property type="component" value="Unassembled WGS sequence"/>
</dbReference>
<evidence type="ECO:0000313" key="5">
    <source>
        <dbReference type="Proteomes" id="UP000030475"/>
    </source>
</evidence>
<dbReference type="PANTHER" id="PTHR34406">
    <property type="entry name" value="PROTEIN YCEI"/>
    <property type="match status" value="1"/>
</dbReference>
<protein>
    <submittedName>
        <fullName evidence="4">Polyisoprenoid-binding protein</fullName>
    </submittedName>
    <submittedName>
        <fullName evidence="3">YceI-like domain protein</fullName>
    </submittedName>
</protein>
<keyword evidence="1" id="KW-0732">Signal</keyword>
<dbReference type="RefSeq" id="WP_004551126.1">
    <property type="nucleotide sequence ID" value="NZ_AP028072.1"/>
</dbReference>
<feature type="domain" description="Lipid/polyisoprenoid-binding YceI-like" evidence="2">
    <location>
        <begin position="44"/>
        <end position="209"/>
    </location>
</feature>
<reference evidence="3 5" key="1">
    <citation type="submission" date="2014-08" db="EMBL/GenBank/DDBJ databases">
        <authorList>
            <person name="Bunnell A."/>
            <person name="Chain P.S."/>
            <person name="Chertkov O."/>
            <person name="Currie B.J."/>
            <person name="Daligault H.E."/>
            <person name="Davenport K.W."/>
            <person name="Davis C."/>
            <person name="Gleasner C.D."/>
            <person name="Johnson S.L."/>
            <person name="Kaestli M."/>
            <person name="Koren S."/>
            <person name="Kunde Y.A."/>
            <person name="Mayo M."/>
            <person name="McMurry K.K."/>
            <person name="Price E.P."/>
            <person name="Reitenga K.G."/>
            <person name="Robison R."/>
            <person name="Rosovitz M.J."/>
            <person name="Sarovich D.S."/>
            <person name="Teshima H."/>
        </authorList>
    </citation>
    <scope>NUCLEOTIDE SEQUENCE [LARGE SCALE GENOMIC DNA]</scope>
    <source>
        <strain evidence="3 5">MSHR44</strain>
    </source>
</reference>
<dbReference type="SMART" id="SM00867">
    <property type="entry name" value="YceI"/>
    <property type="match status" value="1"/>
</dbReference>
<sequence>MKPVRWAGRFACAIALAGVAASCTPLRVVTHSVSTAEAAVPAGRYTLDPHHWSIVFDVDHFKYSRFTMRFDRANAQLDWRPGGGLADSGVSASIDAASVDTRVPLLDKLVAGADALDAARNPQIRFDSTRFARTSATQGTLTGNLTIRGATHPVTLAVTFNGYGRNPLTKQDTLGFSASGTFSRAQFGVTSWYPAVGDDVRVRIEAEFVKEGEAPAQ</sequence>
<dbReference type="GeneID" id="93062069"/>
<dbReference type="InterPro" id="IPR036761">
    <property type="entry name" value="TTHA0802/YceI-like_sf"/>
</dbReference>
<dbReference type="Gene3D" id="2.40.128.110">
    <property type="entry name" value="Lipid/polyisoprenoid-binding, YceI-like"/>
    <property type="match status" value="1"/>
</dbReference>
<dbReference type="KEGG" id="but:X994_4685"/>
<evidence type="ECO:0000313" key="3">
    <source>
        <dbReference type="EMBL" id="KGX16243.1"/>
    </source>
</evidence>
<dbReference type="eggNOG" id="COG2353">
    <property type="taxonomic scope" value="Bacteria"/>
</dbReference>
<feature type="signal peptide" evidence="1">
    <location>
        <begin position="1"/>
        <end position="20"/>
    </location>
</feature>
<dbReference type="AlphaFoldDB" id="A0A069B5S4"/>
<dbReference type="OMA" id="DPFGYER"/>
<dbReference type="EMBL" id="PHRB01000024">
    <property type="protein sequence ID" value="PJO64185.1"/>
    <property type="molecule type" value="Genomic_DNA"/>
</dbReference>
<accession>A0A069B5S4</accession>
<reference evidence="4 6" key="2">
    <citation type="submission" date="2017-11" db="EMBL/GenBank/DDBJ databases">
        <title>Molecular characterization of Burkholderia pseudomallei and closely related isolates from Vietnam.</title>
        <authorList>
            <person name="Ustinov D.V."/>
            <person name="Antonov A.S."/>
            <person name="Avdusheva E.F."/>
            <person name="Shpak I.M."/>
            <person name="Zakharova I.B."/>
            <person name="Thi L.A."/>
            <person name="Teteryatnikova N."/>
            <person name="Lopasteyskaya Y.A."/>
            <person name="Kuzyutina J.A."/>
            <person name="Ngo T.N."/>
            <person name="Victorov D.V."/>
        </authorList>
    </citation>
    <scope>NUCLEOTIDE SEQUENCE [LARGE SCALE GENOMIC DNA]</scope>
    <source>
        <strain evidence="4 6">V1512</strain>
    </source>
</reference>
<dbReference type="PANTHER" id="PTHR34406:SF1">
    <property type="entry name" value="PROTEIN YCEI"/>
    <property type="match status" value="1"/>
</dbReference>
<dbReference type="Proteomes" id="UP000030475">
    <property type="component" value="Unassembled WGS sequence"/>
</dbReference>
<dbReference type="EMBL" id="JQIM01000008">
    <property type="protein sequence ID" value="KGX16243.1"/>
    <property type="molecule type" value="Genomic_DNA"/>
</dbReference>
<feature type="chain" id="PRO_5015027493" evidence="1">
    <location>
        <begin position="21"/>
        <end position="217"/>
    </location>
</feature>
<comment type="caution">
    <text evidence="3">The sequence shown here is derived from an EMBL/GenBank/DDBJ whole genome shotgun (WGS) entry which is preliminary data.</text>
</comment>
<organism evidence="3 5">
    <name type="scientific">Burkholderia pseudomallei</name>
    <name type="common">Pseudomonas pseudomallei</name>
    <dbReference type="NCBI Taxonomy" id="28450"/>
    <lineage>
        <taxon>Bacteria</taxon>
        <taxon>Pseudomonadati</taxon>
        <taxon>Pseudomonadota</taxon>
        <taxon>Betaproteobacteria</taxon>
        <taxon>Burkholderiales</taxon>
        <taxon>Burkholderiaceae</taxon>
        <taxon>Burkholderia</taxon>
        <taxon>pseudomallei group</taxon>
    </lineage>
</organism>
<evidence type="ECO:0000313" key="6">
    <source>
        <dbReference type="Proteomes" id="UP000231878"/>
    </source>
</evidence>
<dbReference type="PROSITE" id="PS51257">
    <property type="entry name" value="PROKAR_LIPOPROTEIN"/>
    <property type="match status" value="1"/>
</dbReference>
<evidence type="ECO:0000259" key="2">
    <source>
        <dbReference type="SMART" id="SM00867"/>
    </source>
</evidence>
<dbReference type="SUPFAM" id="SSF101874">
    <property type="entry name" value="YceI-like"/>
    <property type="match status" value="1"/>
</dbReference>
<gene>
    <name evidence="4" type="ORF">CWD88_22385</name>
    <name evidence="3" type="ORF">Y036_5134</name>
</gene>
<name>A0A069B5S4_BURPE</name>